<organism evidence="2 3">
    <name type="scientific">Dreissena polymorpha</name>
    <name type="common">Zebra mussel</name>
    <name type="synonym">Mytilus polymorpha</name>
    <dbReference type="NCBI Taxonomy" id="45954"/>
    <lineage>
        <taxon>Eukaryota</taxon>
        <taxon>Metazoa</taxon>
        <taxon>Spiralia</taxon>
        <taxon>Lophotrochozoa</taxon>
        <taxon>Mollusca</taxon>
        <taxon>Bivalvia</taxon>
        <taxon>Autobranchia</taxon>
        <taxon>Heteroconchia</taxon>
        <taxon>Euheterodonta</taxon>
        <taxon>Imparidentia</taxon>
        <taxon>Neoheterodontei</taxon>
        <taxon>Myida</taxon>
        <taxon>Dreissenoidea</taxon>
        <taxon>Dreissenidae</taxon>
        <taxon>Dreissena</taxon>
    </lineage>
</organism>
<proteinExistence type="predicted"/>
<evidence type="ECO:0000313" key="2">
    <source>
        <dbReference type="EMBL" id="KAH3720342.1"/>
    </source>
</evidence>
<comment type="caution">
    <text evidence="2">The sequence shown here is derived from an EMBL/GenBank/DDBJ whole genome shotgun (WGS) entry which is preliminary data.</text>
</comment>
<feature type="region of interest" description="Disordered" evidence="1">
    <location>
        <begin position="68"/>
        <end position="91"/>
    </location>
</feature>
<gene>
    <name evidence="2" type="ORF">DPMN_063239</name>
</gene>
<evidence type="ECO:0000256" key="1">
    <source>
        <dbReference type="SAM" id="MobiDB-lite"/>
    </source>
</evidence>
<keyword evidence="3" id="KW-1185">Reference proteome</keyword>
<sequence length="91" mass="11132">MERYERHTLEMAAKIRKQRQEIQRRSVELLNKLALQEMRKKEDKIFASPHGRMWRHHRTMQRRAFSLEPMRHDKLDTVTQSPRSKFSAMIT</sequence>
<protein>
    <submittedName>
        <fullName evidence="2">Uncharacterized protein</fullName>
    </submittedName>
</protein>
<evidence type="ECO:0000313" key="3">
    <source>
        <dbReference type="Proteomes" id="UP000828390"/>
    </source>
</evidence>
<dbReference type="Proteomes" id="UP000828390">
    <property type="component" value="Unassembled WGS sequence"/>
</dbReference>
<dbReference type="AlphaFoldDB" id="A0A9D4CA50"/>
<feature type="compositionally biased region" description="Polar residues" evidence="1">
    <location>
        <begin position="77"/>
        <end position="91"/>
    </location>
</feature>
<name>A0A9D4CA50_DREPO</name>
<dbReference type="EMBL" id="JAIWYP010000013">
    <property type="protein sequence ID" value="KAH3720342.1"/>
    <property type="molecule type" value="Genomic_DNA"/>
</dbReference>
<reference evidence="2" key="2">
    <citation type="submission" date="2020-11" db="EMBL/GenBank/DDBJ databases">
        <authorList>
            <person name="McCartney M.A."/>
            <person name="Auch B."/>
            <person name="Kono T."/>
            <person name="Mallez S."/>
            <person name="Becker A."/>
            <person name="Gohl D.M."/>
            <person name="Silverstein K.A.T."/>
            <person name="Koren S."/>
            <person name="Bechman K.B."/>
            <person name="Herman A."/>
            <person name="Abrahante J.E."/>
            <person name="Garbe J."/>
        </authorList>
    </citation>
    <scope>NUCLEOTIDE SEQUENCE</scope>
    <source>
        <strain evidence="2">Duluth1</strain>
        <tissue evidence="2">Whole animal</tissue>
    </source>
</reference>
<reference evidence="2" key="1">
    <citation type="journal article" date="2019" name="bioRxiv">
        <title>The Genome of the Zebra Mussel, Dreissena polymorpha: A Resource for Invasive Species Research.</title>
        <authorList>
            <person name="McCartney M.A."/>
            <person name="Auch B."/>
            <person name="Kono T."/>
            <person name="Mallez S."/>
            <person name="Zhang Y."/>
            <person name="Obille A."/>
            <person name="Becker A."/>
            <person name="Abrahante J.E."/>
            <person name="Garbe J."/>
            <person name="Badalamenti J.P."/>
            <person name="Herman A."/>
            <person name="Mangelson H."/>
            <person name="Liachko I."/>
            <person name="Sullivan S."/>
            <person name="Sone E.D."/>
            <person name="Koren S."/>
            <person name="Silverstein K.A.T."/>
            <person name="Beckman K.B."/>
            <person name="Gohl D.M."/>
        </authorList>
    </citation>
    <scope>NUCLEOTIDE SEQUENCE</scope>
    <source>
        <strain evidence="2">Duluth1</strain>
        <tissue evidence="2">Whole animal</tissue>
    </source>
</reference>
<accession>A0A9D4CA50</accession>